<evidence type="ECO:0000313" key="7">
    <source>
        <dbReference type="Proteomes" id="UP001212498"/>
    </source>
</evidence>
<evidence type="ECO:0000256" key="2">
    <source>
        <dbReference type="ARBA" id="ARBA00039140"/>
    </source>
</evidence>
<keyword evidence="4" id="KW-0145">Chemotaxis</keyword>
<keyword evidence="7" id="KW-1185">Reference proteome</keyword>
<name>A0ABT4T5S5_9ACTN</name>
<proteinExistence type="predicted"/>
<dbReference type="EMBL" id="JAPNUD010000100">
    <property type="protein sequence ID" value="MDA0644508.1"/>
    <property type="molecule type" value="Genomic_DNA"/>
</dbReference>
<feature type="active site" evidence="4">
    <location>
        <position position="133"/>
    </location>
</feature>
<evidence type="ECO:0000256" key="4">
    <source>
        <dbReference type="PROSITE-ProRule" id="PRU00050"/>
    </source>
</evidence>
<feature type="domain" description="CheB-type methylesterase" evidence="5">
    <location>
        <begin position="2"/>
        <end position="191"/>
    </location>
</feature>
<evidence type="ECO:0000256" key="3">
    <source>
        <dbReference type="ARBA" id="ARBA00048267"/>
    </source>
</evidence>
<accession>A0ABT4T5S5</accession>
<sequence length="336" mass="35772">MWTVGRDTIVVAASAGGVEALRTLVGSLPADLPATVLVVLHLPPQGGGVLAGILDRAGPLKAVPAEDMQELRRGRVYVARPDHHLLVHEGKVRLSRGPRHNGHRPAADPLFMSAALDAGERVAAVVLSGMLDDGVRGCVAVDRRGGAVAVQDPGEAAFPGMPEAAVAAVPNAPSLPVRELADWLVRQSRTPVITEARMDDTEMMREVGRFLSEEPALAEPGGTLSGLGCPECGGPMYEQRDEGLARLVCRVGHAWSDESLVGAQSDAVERALWIAIQRLDERVRILGRMARSAEEHGGKHSHGFIRKEAARTREAVETIRMVQARISGGDDSLLLS</sequence>
<dbReference type="PANTHER" id="PTHR42872:SF6">
    <property type="entry name" value="PROTEIN-GLUTAMATE METHYLESTERASE_PROTEIN-GLUTAMINE GLUTAMINASE"/>
    <property type="match status" value="1"/>
</dbReference>
<dbReference type="EC" id="3.1.1.61" evidence="2"/>
<dbReference type="Proteomes" id="UP001212498">
    <property type="component" value="Unassembled WGS sequence"/>
</dbReference>
<dbReference type="Gene3D" id="3.40.50.180">
    <property type="entry name" value="Methylesterase CheB, C-terminal domain"/>
    <property type="match status" value="1"/>
</dbReference>
<dbReference type="CDD" id="cd16433">
    <property type="entry name" value="CheB"/>
    <property type="match status" value="1"/>
</dbReference>
<dbReference type="Pfam" id="PF01339">
    <property type="entry name" value="CheB_methylest"/>
    <property type="match status" value="1"/>
</dbReference>
<evidence type="ECO:0000256" key="1">
    <source>
        <dbReference type="ARBA" id="ARBA00022801"/>
    </source>
</evidence>
<dbReference type="PANTHER" id="PTHR42872">
    <property type="entry name" value="PROTEIN-GLUTAMATE METHYLESTERASE/PROTEIN-GLUTAMINE GLUTAMINASE"/>
    <property type="match status" value="1"/>
</dbReference>
<organism evidence="6 7">
    <name type="scientific">Nonomuraea ferruginea</name>
    <dbReference type="NCBI Taxonomy" id="46174"/>
    <lineage>
        <taxon>Bacteria</taxon>
        <taxon>Bacillati</taxon>
        <taxon>Actinomycetota</taxon>
        <taxon>Actinomycetes</taxon>
        <taxon>Streptosporangiales</taxon>
        <taxon>Streptosporangiaceae</taxon>
        <taxon>Nonomuraea</taxon>
    </lineage>
</organism>
<dbReference type="RefSeq" id="WP_271278468.1">
    <property type="nucleotide sequence ID" value="NZ_BAABFD010000004.1"/>
</dbReference>
<evidence type="ECO:0000313" key="6">
    <source>
        <dbReference type="EMBL" id="MDA0644508.1"/>
    </source>
</evidence>
<comment type="catalytic activity">
    <reaction evidence="3">
        <text>[protein]-L-glutamate 5-O-methyl ester + H2O = L-glutamyl-[protein] + methanol + H(+)</text>
        <dbReference type="Rhea" id="RHEA:23236"/>
        <dbReference type="Rhea" id="RHEA-COMP:10208"/>
        <dbReference type="Rhea" id="RHEA-COMP:10311"/>
        <dbReference type="ChEBI" id="CHEBI:15377"/>
        <dbReference type="ChEBI" id="CHEBI:15378"/>
        <dbReference type="ChEBI" id="CHEBI:17790"/>
        <dbReference type="ChEBI" id="CHEBI:29973"/>
        <dbReference type="ChEBI" id="CHEBI:82795"/>
        <dbReference type="EC" id="3.1.1.61"/>
    </reaction>
</comment>
<comment type="caution">
    <text evidence="6">The sequence shown here is derived from an EMBL/GenBank/DDBJ whole genome shotgun (WGS) entry which is preliminary data.</text>
</comment>
<protein>
    <recommendedName>
        <fullName evidence="2">protein-glutamate methylesterase</fullName>
        <ecNumber evidence="2">3.1.1.61</ecNumber>
    </recommendedName>
</protein>
<dbReference type="PROSITE" id="PS50122">
    <property type="entry name" value="CHEB"/>
    <property type="match status" value="1"/>
</dbReference>
<evidence type="ECO:0000259" key="5">
    <source>
        <dbReference type="PROSITE" id="PS50122"/>
    </source>
</evidence>
<feature type="active site" evidence="4">
    <location>
        <position position="41"/>
    </location>
</feature>
<dbReference type="InterPro" id="IPR035909">
    <property type="entry name" value="CheB_C"/>
</dbReference>
<reference evidence="6 7" key="1">
    <citation type="submission" date="2022-11" db="EMBL/GenBank/DDBJ databases">
        <title>Nonomuraea corallina sp. nov., a new species of the genus Nonomuraea isolated from sea side sediment in Thai sea.</title>
        <authorList>
            <person name="Ngamcharungchit C."/>
            <person name="Matsumoto A."/>
            <person name="Suriyachadkun C."/>
            <person name="Panbangred W."/>
            <person name="Inahashi Y."/>
            <person name="Intra B."/>
        </authorList>
    </citation>
    <scope>NUCLEOTIDE SEQUENCE [LARGE SCALE GENOMIC DNA]</scope>
    <source>
        <strain evidence="6 7">DSM 43553</strain>
    </source>
</reference>
<feature type="active site" evidence="4">
    <location>
        <position position="14"/>
    </location>
</feature>
<keyword evidence="1 4" id="KW-0378">Hydrolase</keyword>
<dbReference type="PIRSF" id="PIRSF036461">
    <property type="entry name" value="Chmtx_methlestr"/>
    <property type="match status" value="1"/>
</dbReference>
<gene>
    <name evidence="6" type="ORF">OUY24_28095</name>
</gene>
<dbReference type="InterPro" id="IPR011247">
    <property type="entry name" value="Chemotax_prot-Glu_Me-esterase"/>
</dbReference>
<dbReference type="SUPFAM" id="SSF52738">
    <property type="entry name" value="Methylesterase CheB, C-terminal domain"/>
    <property type="match status" value="1"/>
</dbReference>
<dbReference type="InterPro" id="IPR000673">
    <property type="entry name" value="Sig_transdc_resp-reg_Me-estase"/>
</dbReference>